<keyword evidence="2 7" id="KW-0812">Transmembrane</keyword>
<dbReference type="GO" id="GO:0012505">
    <property type="term" value="C:endomembrane system"/>
    <property type="evidence" value="ECO:0007669"/>
    <property type="project" value="UniProtKB-SubCell"/>
</dbReference>
<dbReference type="PANTHER" id="PTHR12953:SF0">
    <property type="entry name" value="SUN DOMAIN-CONTAINING OSSIFICATION FACTOR"/>
    <property type="match status" value="1"/>
</dbReference>
<reference evidence="9" key="1">
    <citation type="submission" date="2021-12" db="EMBL/GenBank/DDBJ databases">
        <title>Prjna785345.</title>
        <authorList>
            <person name="Rujirawat T."/>
            <person name="Krajaejun T."/>
        </authorList>
    </citation>
    <scope>NUCLEOTIDE SEQUENCE</scope>
    <source>
        <strain evidence="9">Pi057C3</strain>
    </source>
</reference>
<dbReference type="InterPro" id="IPR016024">
    <property type="entry name" value="ARM-type_fold"/>
</dbReference>
<evidence type="ECO:0000256" key="5">
    <source>
        <dbReference type="SAM" id="Coils"/>
    </source>
</evidence>
<dbReference type="SUPFAM" id="SSF49785">
    <property type="entry name" value="Galactose-binding domain-like"/>
    <property type="match status" value="1"/>
</dbReference>
<dbReference type="InterPro" id="IPR045120">
    <property type="entry name" value="Suco/Slp1-like"/>
</dbReference>
<keyword evidence="5" id="KW-0175">Coiled coil</keyword>
<dbReference type="Gene3D" id="2.60.120.260">
    <property type="entry name" value="Galactose-binding domain-like"/>
    <property type="match status" value="1"/>
</dbReference>
<keyword evidence="10" id="KW-1185">Reference proteome</keyword>
<feature type="region of interest" description="Disordered" evidence="6">
    <location>
        <begin position="517"/>
        <end position="612"/>
    </location>
</feature>
<feature type="domain" description="SUN" evidence="8">
    <location>
        <begin position="664"/>
        <end position="828"/>
    </location>
</feature>
<name>A0AAD5LIN6_PYTIN</name>
<feature type="compositionally biased region" description="Basic and acidic residues" evidence="6">
    <location>
        <begin position="177"/>
        <end position="190"/>
    </location>
</feature>
<evidence type="ECO:0000256" key="3">
    <source>
        <dbReference type="ARBA" id="ARBA00022989"/>
    </source>
</evidence>
<organism evidence="9 10">
    <name type="scientific">Pythium insidiosum</name>
    <name type="common">Pythiosis disease agent</name>
    <dbReference type="NCBI Taxonomy" id="114742"/>
    <lineage>
        <taxon>Eukaryota</taxon>
        <taxon>Sar</taxon>
        <taxon>Stramenopiles</taxon>
        <taxon>Oomycota</taxon>
        <taxon>Peronosporomycetes</taxon>
        <taxon>Pythiales</taxon>
        <taxon>Pythiaceae</taxon>
        <taxon>Pythium</taxon>
    </lineage>
</organism>
<dbReference type="GO" id="GO:0005737">
    <property type="term" value="C:cytoplasm"/>
    <property type="evidence" value="ECO:0007669"/>
    <property type="project" value="TreeGrafter"/>
</dbReference>
<dbReference type="Pfam" id="PF07738">
    <property type="entry name" value="Sad1_UNC"/>
    <property type="match status" value="1"/>
</dbReference>
<feature type="compositionally biased region" description="Low complexity" evidence="6">
    <location>
        <begin position="1182"/>
        <end position="1198"/>
    </location>
</feature>
<feature type="coiled-coil region" evidence="5">
    <location>
        <begin position="1048"/>
        <end position="1082"/>
    </location>
</feature>
<feature type="compositionally biased region" description="Acidic residues" evidence="6">
    <location>
        <begin position="1281"/>
        <end position="1291"/>
    </location>
</feature>
<dbReference type="GO" id="GO:0034975">
    <property type="term" value="P:protein folding in endoplasmic reticulum"/>
    <property type="evidence" value="ECO:0007669"/>
    <property type="project" value="TreeGrafter"/>
</dbReference>
<feature type="compositionally biased region" description="Polar residues" evidence="6">
    <location>
        <begin position="928"/>
        <end position="939"/>
    </location>
</feature>
<feature type="region of interest" description="Disordered" evidence="6">
    <location>
        <begin position="1182"/>
        <end position="1204"/>
    </location>
</feature>
<feature type="region of interest" description="Disordered" evidence="6">
    <location>
        <begin position="855"/>
        <end position="939"/>
    </location>
</feature>
<comment type="caution">
    <text evidence="9">The sequence shown here is derived from an EMBL/GenBank/DDBJ whole genome shotgun (WGS) entry which is preliminary data.</text>
</comment>
<evidence type="ECO:0000256" key="6">
    <source>
        <dbReference type="SAM" id="MobiDB-lite"/>
    </source>
</evidence>
<comment type="subcellular location">
    <subcellularLocation>
        <location evidence="1">Endomembrane system</location>
    </subcellularLocation>
</comment>
<evidence type="ECO:0000313" key="10">
    <source>
        <dbReference type="Proteomes" id="UP001209570"/>
    </source>
</evidence>
<evidence type="ECO:0000256" key="2">
    <source>
        <dbReference type="ARBA" id="ARBA00022692"/>
    </source>
</evidence>
<feature type="compositionally biased region" description="Pro residues" evidence="6">
    <location>
        <begin position="896"/>
        <end position="905"/>
    </location>
</feature>
<sequence>MLDLPLDLQQSLQHALQQHERPDDDSFAPLSLTLACLLRYATAQISLPPDAVSLQQIDALSIQALEHRLSSLFGHDSSAMDTLRGLALYIKLTRALLRVCHAHLAGAVDAETANHRILASTVDLLSFGRSPEPLRDRQDSEDSEQEKEDEDDESFDSCASEPETPAVVAESRHRRRTDASRKPTGSDDPKRKVRRTQPRTLPRVSHSVKRPAKATVAVAPMGDAAGIMRRAVARDSGDGQIVVETMRRFGEDVRLQRHGLRALKSVIRRFKRPRKKTANGDNSESGSESESEGEGGSAEDSDGARSSDSQQHDASDQGETLAHQQELIRLVVERMQQHVDTAALQRDGLFALSEFASQAPENVAPLSSFGGIAALMQAMALLPDDEDAQVAALSILGHPSVAHDTVVVRVPPESHRLVLSALRRFPLNERLQGLGTLALSNLSLRSGAYTLSVGQNRLISKTLTRGKEDSMREIVSKGGVEQVLDAMKRFQDSSLVQAAGCWLLAIISRVDAAIMTPDDPHPSPRTLPAAPSTPSSSPGASDPPSTSTSTSPFPSSTVRPTSMDGPASSYVVDDDAVDAARGGDSADDDDDSAADGGGGGSESVQSSGVPEIDDSDDLEILQLPSTKVPAPGAPQPATDRAAPANEPPGQVSAAGASVSVSVAAAGGSTATTSPPSTTPPPSTGSSKRQNYASLDAGATILDAAPDMKGATNLLVPDKDRYMLLPCERPRKWVVVSLSEDIHADSIVIANYEKFSSTTRQFLVLGSVTYPTDTWVVLGNFTAAPQNGEQVFALDAQHHVRYVKLRILSHYGNEYYCTLSQLKVFGRTFTQVISQLEQSFDADAALEAVEADTGFVSTPHGKEDAGNSKAPGKSQGTKADGPPSRPDPATSLSGNPSPSPSSPVSPLPEGGFVDANGSPNHGAVDQCSLPPQSIASTTSRPNNTLLDVVLSASQRLQASQGTCAAHDRSAPEPTSPSSLLLELALPGVESTNASAGGKPEPELHIPVVHPPSTAAAIQVATQGLGRLESIFVRITKKIQYLEINQSVFARQLEELQAQQRTLASQLQARQDVLAQQVKELRAVVHDVKTRFDRDVVTKDELRRQFQLVADEIRKENAALWNEMLVVREVITTMKAGILCALVLSLVIVVVYLVRLLIRCVTNAKRRADLREWLWRMESEAASTSEAAGGSPTASAGDSGAADKDPVGAWRLNHKHQFGSSWDDMAIERKTLLRDLVDNTLTVDGRVWSTGFHPGRGRRGRTTSLRLTPMLRDLLERMAAAEADTETDVEGELGDSPVHKRNEAPVDVKEERDVDDEKTPLIKKETR</sequence>
<dbReference type="PROSITE" id="PS51469">
    <property type="entry name" value="SUN"/>
    <property type="match status" value="1"/>
</dbReference>
<feature type="compositionally biased region" description="Acidic residues" evidence="6">
    <location>
        <begin position="287"/>
        <end position="301"/>
    </location>
</feature>
<feature type="compositionally biased region" description="Basic and acidic residues" evidence="6">
    <location>
        <begin position="302"/>
        <end position="315"/>
    </location>
</feature>
<feature type="transmembrane region" description="Helical" evidence="7">
    <location>
        <begin position="1134"/>
        <end position="1156"/>
    </location>
</feature>
<protein>
    <recommendedName>
        <fullName evidence="8">SUN domain-containing protein</fullName>
    </recommendedName>
</protein>
<dbReference type="InterPro" id="IPR012919">
    <property type="entry name" value="SUN_dom"/>
</dbReference>
<dbReference type="InterPro" id="IPR008979">
    <property type="entry name" value="Galactose-bd-like_sf"/>
</dbReference>
<dbReference type="SUPFAM" id="SSF48371">
    <property type="entry name" value="ARM repeat"/>
    <property type="match status" value="1"/>
</dbReference>
<feature type="compositionally biased region" description="Low complexity" evidence="6">
    <location>
        <begin position="651"/>
        <end position="675"/>
    </location>
</feature>
<dbReference type="GO" id="GO:0016020">
    <property type="term" value="C:membrane"/>
    <property type="evidence" value="ECO:0007669"/>
    <property type="project" value="InterPro"/>
</dbReference>
<evidence type="ECO:0000256" key="7">
    <source>
        <dbReference type="SAM" id="Phobius"/>
    </source>
</evidence>
<accession>A0AAD5LIN6</accession>
<feature type="region of interest" description="Disordered" evidence="6">
    <location>
        <begin position="626"/>
        <end position="689"/>
    </location>
</feature>
<evidence type="ECO:0000256" key="1">
    <source>
        <dbReference type="ARBA" id="ARBA00004308"/>
    </source>
</evidence>
<keyword evidence="3 7" id="KW-1133">Transmembrane helix</keyword>
<feature type="compositionally biased region" description="Acidic residues" evidence="6">
    <location>
        <begin position="141"/>
        <end position="155"/>
    </location>
</feature>
<evidence type="ECO:0000313" key="9">
    <source>
        <dbReference type="EMBL" id="KAJ0399431.1"/>
    </source>
</evidence>
<feature type="region of interest" description="Disordered" evidence="6">
    <location>
        <begin position="128"/>
        <end position="212"/>
    </location>
</feature>
<proteinExistence type="predicted"/>
<evidence type="ECO:0000259" key="8">
    <source>
        <dbReference type="PROSITE" id="PS51469"/>
    </source>
</evidence>
<keyword evidence="4 7" id="KW-0472">Membrane</keyword>
<feature type="region of interest" description="Disordered" evidence="6">
    <location>
        <begin position="1279"/>
        <end position="1325"/>
    </location>
</feature>
<feature type="compositionally biased region" description="Low complexity" evidence="6">
    <location>
        <begin position="524"/>
        <end position="571"/>
    </location>
</feature>
<dbReference type="EMBL" id="JAKCXM010000183">
    <property type="protein sequence ID" value="KAJ0399431.1"/>
    <property type="molecule type" value="Genomic_DNA"/>
</dbReference>
<dbReference type="Gene3D" id="1.25.10.10">
    <property type="entry name" value="Leucine-rich Repeat Variant"/>
    <property type="match status" value="1"/>
</dbReference>
<dbReference type="PANTHER" id="PTHR12953">
    <property type="entry name" value="MEMBRANE PROTEIN CH1 RELATED"/>
    <property type="match status" value="1"/>
</dbReference>
<feature type="region of interest" description="Disordered" evidence="6">
    <location>
        <begin position="271"/>
        <end position="321"/>
    </location>
</feature>
<evidence type="ECO:0000256" key="4">
    <source>
        <dbReference type="ARBA" id="ARBA00023136"/>
    </source>
</evidence>
<feature type="compositionally biased region" description="Basic and acidic residues" evidence="6">
    <location>
        <begin position="1295"/>
        <end position="1325"/>
    </location>
</feature>
<dbReference type="InterPro" id="IPR011989">
    <property type="entry name" value="ARM-like"/>
</dbReference>
<gene>
    <name evidence="9" type="ORF">P43SY_005370</name>
</gene>
<dbReference type="Proteomes" id="UP001209570">
    <property type="component" value="Unassembled WGS sequence"/>
</dbReference>